<dbReference type="Proteomes" id="UP001307889">
    <property type="component" value="Chromosome 1"/>
</dbReference>
<organism evidence="2 3">
    <name type="scientific">Nesidiocoris tenuis</name>
    <dbReference type="NCBI Taxonomy" id="355587"/>
    <lineage>
        <taxon>Eukaryota</taxon>
        <taxon>Metazoa</taxon>
        <taxon>Ecdysozoa</taxon>
        <taxon>Arthropoda</taxon>
        <taxon>Hexapoda</taxon>
        <taxon>Insecta</taxon>
        <taxon>Pterygota</taxon>
        <taxon>Neoptera</taxon>
        <taxon>Paraneoptera</taxon>
        <taxon>Hemiptera</taxon>
        <taxon>Heteroptera</taxon>
        <taxon>Panheteroptera</taxon>
        <taxon>Cimicomorpha</taxon>
        <taxon>Miridae</taxon>
        <taxon>Dicyphina</taxon>
        <taxon>Nesidiocoris</taxon>
    </lineage>
</organism>
<name>A0ABN7A5K9_9HEMI</name>
<sequence length="102" mass="11239">MIKLLLHQHRTPNTALGEPDRIDDYPISVDDSKVLTPFCNPPVLNVANEIRGTGIFMLSRNWLNCQGKKEEEEEGIFITCSLPTGAHPSGNPGSSTEVHELV</sequence>
<dbReference type="EMBL" id="AP028909">
    <property type="protein sequence ID" value="BES87490.1"/>
    <property type="molecule type" value="Genomic_DNA"/>
</dbReference>
<evidence type="ECO:0000313" key="2">
    <source>
        <dbReference type="EMBL" id="BES87490.1"/>
    </source>
</evidence>
<keyword evidence="3" id="KW-1185">Reference proteome</keyword>
<proteinExistence type="predicted"/>
<protein>
    <submittedName>
        <fullName evidence="2">Uncharacterized protein</fullName>
    </submittedName>
</protein>
<evidence type="ECO:0000256" key="1">
    <source>
        <dbReference type="SAM" id="MobiDB-lite"/>
    </source>
</evidence>
<accession>A0ABN7A5K9</accession>
<feature type="region of interest" description="Disordered" evidence="1">
    <location>
        <begin position="83"/>
        <end position="102"/>
    </location>
</feature>
<gene>
    <name evidence="2" type="ORF">NTJ_00295</name>
</gene>
<reference evidence="2 3" key="1">
    <citation type="submission" date="2023-09" db="EMBL/GenBank/DDBJ databases">
        <title>Nesidiocoris tenuis whole genome shotgun sequence.</title>
        <authorList>
            <person name="Shibata T."/>
            <person name="Shimoda M."/>
            <person name="Kobayashi T."/>
            <person name="Uehara T."/>
        </authorList>
    </citation>
    <scope>NUCLEOTIDE SEQUENCE [LARGE SCALE GENOMIC DNA]</scope>
    <source>
        <strain evidence="2 3">Japan</strain>
    </source>
</reference>
<evidence type="ECO:0000313" key="3">
    <source>
        <dbReference type="Proteomes" id="UP001307889"/>
    </source>
</evidence>